<gene>
    <name evidence="1" type="ORF">HHO37_00920</name>
    <name evidence="2" type="ORF">HHO37_03040</name>
    <name evidence="3" type="ORF">HHO37_04865</name>
    <name evidence="4" type="ORF">HHO37_05820</name>
    <name evidence="5" type="ORF">HHO37_06250</name>
    <name evidence="6" type="ORF">HHO37_08500</name>
</gene>
<evidence type="ECO:0000313" key="4">
    <source>
        <dbReference type="EMBL" id="NMD49196.1"/>
    </source>
</evidence>
<evidence type="ECO:0000313" key="1">
    <source>
        <dbReference type="EMBL" id="NMD48264.1"/>
    </source>
</evidence>
<dbReference type="EMBL" id="JABASA010000004">
    <property type="protein sequence ID" value="NMD48673.1"/>
    <property type="molecule type" value="Genomic_DNA"/>
</dbReference>
<protein>
    <submittedName>
        <fullName evidence="2">IS30 family transposase</fullName>
    </submittedName>
</protein>
<name>A0A7X9LCH4_STRRT</name>
<dbReference type="EMBL" id="JABASA010000001">
    <property type="protein sequence ID" value="NMD48264.1"/>
    <property type="molecule type" value="Genomic_DNA"/>
</dbReference>
<dbReference type="EMBL" id="JABASA010000011">
    <property type="protein sequence ID" value="NMD49275.1"/>
    <property type="molecule type" value="Genomic_DNA"/>
</dbReference>
<dbReference type="AlphaFoldDB" id="A0A7X9LCH4"/>
<feature type="non-terminal residue" evidence="2">
    <location>
        <position position="1"/>
    </location>
</feature>
<reference evidence="2 7" key="1">
    <citation type="submission" date="2020-04" db="EMBL/GenBank/DDBJ databases">
        <title>MicrobeNet Type strains.</title>
        <authorList>
            <person name="Nicholson A.C."/>
        </authorList>
    </citation>
    <scope>NUCLEOTIDE SEQUENCE [LARGE SCALE GENOMIC DNA]</scope>
    <source>
        <strain evidence="2 7">DSM 22768</strain>
    </source>
</reference>
<comment type="caution">
    <text evidence="2">The sequence shown here is derived from an EMBL/GenBank/DDBJ whole genome shotgun (WGS) entry which is preliminary data.</text>
</comment>
<evidence type="ECO:0000313" key="6">
    <source>
        <dbReference type="EMBL" id="NMD49699.1"/>
    </source>
</evidence>
<proteinExistence type="predicted"/>
<dbReference type="EMBL" id="JABASA010000009">
    <property type="protein sequence ID" value="NMD49196.1"/>
    <property type="molecule type" value="Genomic_DNA"/>
</dbReference>
<evidence type="ECO:0000313" key="7">
    <source>
        <dbReference type="Proteomes" id="UP000532121"/>
    </source>
</evidence>
<dbReference type="EMBL" id="JABASA010000008">
    <property type="protein sequence ID" value="NMD49018.1"/>
    <property type="molecule type" value="Genomic_DNA"/>
</dbReference>
<evidence type="ECO:0000313" key="5">
    <source>
        <dbReference type="EMBL" id="NMD49275.1"/>
    </source>
</evidence>
<dbReference type="Proteomes" id="UP000532121">
    <property type="component" value="Unassembled WGS sequence"/>
</dbReference>
<dbReference type="EMBL" id="JABASA010000019">
    <property type="protein sequence ID" value="NMD49699.1"/>
    <property type="molecule type" value="Genomic_DNA"/>
</dbReference>
<evidence type="ECO:0000313" key="2">
    <source>
        <dbReference type="EMBL" id="NMD48673.1"/>
    </source>
</evidence>
<sequence>EALNKALYDINHRPRKCLAYRTACEALVDEYE</sequence>
<evidence type="ECO:0000313" key="3">
    <source>
        <dbReference type="EMBL" id="NMD49018.1"/>
    </source>
</evidence>
<organism evidence="2 7">
    <name type="scientific">Streptococcus ratti</name>
    <dbReference type="NCBI Taxonomy" id="1341"/>
    <lineage>
        <taxon>Bacteria</taxon>
        <taxon>Bacillati</taxon>
        <taxon>Bacillota</taxon>
        <taxon>Bacilli</taxon>
        <taxon>Lactobacillales</taxon>
        <taxon>Streptococcaceae</taxon>
        <taxon>Streptococcus</taxon>
    </lineage>
</organism>
<accession>A0A7X9LCH4</accession>